<dbReference type="SUPFAM" id="SSF57701">
    <property type="entry name" value="Zn2/Cys6 DNA-binding domain"/>
    <property type="match status" value="1"/>
</dbReference>
<evidence type="ECO:0000256" key="1">
    <source>
        <dbReference type="ARBA" id="ARBA00022723"/>
    </source>
</evidence>
<keyword evidence="9" id="KW-1185">Reference proteome</keyword>
<keyword evidence="2" id="KW-0862">Zinc</keyword>
<dbReference type="PROSITE" id="PS00463">
    <property type="entry name" value="ZN2_CY6_FUNGAL_1"/>
    <property type="match status" value="1"/>
</dbReference>
<proteinExistence type="predicted"/>
<dbReference type="OrthoDB" id="2593732at2759"/>
<dbReference type="PANTHER" id="PTHR36206:SF13">
    <property type="entry name" value="TRANSCRIPTIONAL REGULATORY PROTEIN MOC3"/>
    <property type="match status" value="1"/>
</dbReference>
<dbReference type="GO" id="GO:0003677">
    <property type="term" value="F:DNA binding"/>
    <property type="evidence" value="ECO:0007669"/>
    <property type="project" value="UniProtKB-KW"/>
</dbReference>
<keyword evidence="4" id="KW-0238">DNA-binding</keyword>
<dbReference type="Gene3D" id="4.10.240.10">
    <property type="entry name" value="Zn(2)-C6 fungal-type DNA-binding domain"/>
    <property type="match status" value="1"/>
</dbReference>
<evidence type="ECO:0000256" key="6">
    <source>
        <dbReference type="ARBA" id="ARBA00023242"/>
    </source>
</evidence>
<keyword evidence="3" id="KW-0805">Transcription regulation</keyword>
<dbReference type="InterPro" id="IPR021858">
    <property type="entry name" value="Fun_TF"/>
</dbReference>
<dbReference type="PANTHER" id="PTHR36206">
    <property type="entry name" value="ASPERCRYPTIN BIOSYNTHESIS CLUSTER-SPECIFIC TRANSCRIPTION REGULATOR ATNN-RELATED"/>
    <property type="match status" value="1"/>
</dbReference>
<dbReference type="Pfam" id="PF11951">
    <property type="entry name" value="Fungal_trans_2"/>
    <property type="match status" value="1"/>
</dbReference>
<dbReference type="HOGENOM" id="CLU_011409_6_2_1"/>
<organism evidence="8 9">
    <name type="scientific">[Torrubiella] hemipterigena</name>
    <dbReference type="NCBI Taxonomy" id="1531966"/>
    <lineage>
        <taxon>Eukaryota</taxon>
        <taxon>Fungi</taxon>
        <taxon>Dikarya</taxon>
        <taxon>Ascomycota</taxon>
        <taxon>Pezizomycotina</taxon>
        <taxon>Sordariomycetes</taxon>
        <taxon>Hypocreomycetidae</taxon>
        <taxon>Hypocreales</taxon>
        <taxon>Clavicipitaceae</taxon>
        <taxon>Clavicipitaceae incertae sedis</taxon>
        <taxon>'Torrubiella' clade</taxon>
    </lineage>
</organism>
<protein>
    <recommendedName>
        <fullName evidence="7">Zn(2)-C6 fungal-type domain-containing protein</fullName>
    </recommendedName>
</protein>
<accession>A0A0A1TKQ2</accession>
<dbReference type="GO" id="GO:0008270">
    <property type="term" value="F:zinc ion binding"/>
    <property type="evidence" value="ECO:0007669"/>
    <property type="project" value="InterPro"/>
</dbReference>
<evidence type="ECO:0000256" key="3">
    <source>
        <dbReference type="ARBA" id="ARBA00023015"/>
    </source>
</evidence>
<evidence type="ECO:0000256" key="4">
    <source>
        <dbReference type="ARBA" id="ARBA00023125"/>
    </source>
</evidence>
<sequence length="520" mass="59411">MKGENDDMNGGTKRQKRWARRAKTGCLVCRQRRVKCGEEKPECARCAALKVPCHYSILQQDSQLPQAMATRPVGFDGSQEERHLNYEFCNRFASMFCDEFNSELWAQHLPQTAYHEPAIWHIISAIAALFPTPPADRNSPHGIRTYTRGLQHYSLSVKAIQKMIDEKEADQDISTQRKETILTHSPFLAMCEFWISNRRSKVKSSGGIGLVRLWKGWELQTETGSQAVTQATLFLLKGHASSEGSHFVAPSESWDWQEALAYMSRRPITSFAGACLETEMLLASLHRLFRKLPVQPDAYTIRSADMKRAVYKSFVALLGPRLEQFAKSITMCKMELLRLQIINIWILLITVMLKVNLSCIELGWDDFLPDFEQILVLAEAIYAQNDHDRVLPLFTPFLSKALHMMARWCREPGLRRRIISTFERHPPFSSGSAPRGWTSLICTLQEIEEHAWREPRERDVGCDKQLGCVAGKYVCKNHRVVNVQLREDPELGRIFTFTTFGQAIRHAPGKQVAITAPFWG</sequence>
<keyword evidence="6" id="KW-0539">Nucleus</keyword>
<dbReference type="EMBL" id="CDHN01000003">
    <property type="protein sequence ID" value="CEJ91193.1"/>
    <property type="molecule type" value="Genomic_DNA"/>
</dbReference>
<dbReference type="InterPro" id="IPR036864">
    <property type="entry name" value="Zn2-C6_fun-type_DNA-bd_sf"/>
</dbReference>
<dbReference type="CDD" id="cd00067">
    <property type="entry name" value="GAL4"/>
    <property type="match status" value="1"/>
</dbReference>
<evidence type="ECO:0000259" key="7">
    <source>
        <dbReference type="PROSITE" id="PS50048"/>
    </source>
</evidence>
<dbReference type="PROSITE" id="PS50048">
    <property type="entry name" value="ZN2_CY6_FUNGAL_2"/>
    <property type="match status" value="1"/>
</dbReference>
<dbReference type="Proteomes" id="UP000039046">
    <property type="component" value="Unassembled WGS sequence"/>
</dbReference>
<keyword evidence="1" id="KW-0479">Metal-binding</keyword>
<dbReference type="InterPro" id="IPR001138">
    <property type="entry name" value="Zn2Cys6_DnaBD"/>
</dbReference>
<evidence type="ECO:0000313" key="8">
    <source>
        <dbReference type="EMBL" id="CEJ91193.1"/>
    </source>
</evidence>
<reference evidence="8 9" key="1">
    <citation type="journal article" date="2015" name="Genome Announc.">
        <title>Draft Genome Sequence and Gene Annotation of the Entomopathogenic Fungus Verticillium hemipterigenum.</title>
        <authorList>
            <person name="Horn F."/>
            <person name="Habel A."/>
            <person name="Scharf D.H."/>
            <person name="Dworschak J."/>
            <person name="Brakhage A.A."/>
            <person name="Guthke R."/>
            <person name="Hertweck C."/>
            <person name="Linde J."/>
        </authorList>
    </citation>
    <scope>NUCLEOTIDE SEQUENCE [LARGE SCALE GENOMIC DNA]</scope>
</reference>
<dbReference type="GO" id="GO:0000981">
    <property type="term" value="F:DNA-binding transcription factor activity, RNA polymerase II-specific"/>
    <property type="evidence" value="ECO:0007669"/>
    <property type="project" value="InterPro"/>
</dbReference>
<keyword evidence="5" id="KW-0804">Transcription</keyword>
<feature type="domain" description="Zn(2)-C6 fungal-type" evidence="7">
    <location>
        <begin position="25"/>
        <end position="55"/>
    </location>
</feature>
<evidence type="ECO:0000256" key="2">
    <source>
        <dbReference type="ARBA" id="ARBA00022833"/>
    </source>
</evidence>
<dbReference type="Pfam" id="PF00172">
    <property type="entry name" value="Zn_clus"/>
    <property type="match status" value="1"/>
</dbReference>
<name>A0A0A1TKQ2_9HYPO</name>
<dbReference type="SMART" id="SM00066">
    <property type="entry name" value="GAL4"/>
    <property type="match status" value="1"/>
</dbReference>
<evidence type="ECO:0000256" key="5">
    <source>
        <dbReference type="ARBA" id="ARBA00023163"/>
    </source>
</evidence>
<dbReference type="InterPro" id="IPR052360">
    <property type="entry name" value="Transcr_Regulatory_Proteins"/>
</dbReference>
<evidence type="ECO:0000313" key="9">
    <source>
        <dbReference type="Proteomes" id="UP000039046"/>
    </source>
</evidence>
<gene>
    <name evidence="8" type="ORF">VHEMI06923</name>
</gene>
<dbReference type="PRINTS" id="PR00755">
    <property type="entry name" value="AFLATOXINBRP"/>
</dbReference>
<dbReference type="AlphaFoldDB" id="A0A0A1TKQ2"/>